<gene>
    <name evidence="1" type="ORF">U9M48_000244</name>
</gene>
<accession>A0AAQ3SFU4</accession>
<name>A0AAQ3SFU4_PASNO</name>
<proteinExistence type="predicted"/>
<dbReference type="EMBL" id="CP144745">
    <property type="protein sequence ID" value="WVZ48842.1"/>
    <property type="molecule type" value="Genomic_DNA"/>
</dbReference>
<sequence length="119" mass="12609">MADRLRAIRGAEHRIRASAHAWPRARRGCGAAAQRAACIRPLPSAGRWMPLGAEILPACAVCAADGQRPASDAAADSLSPIRHCCWPARAAACRQPNSWAAVARQKPPTVHTASTVEKV</sequence>
<reference evidence="1 2" key="1">
    <citation type="submission" date="2024-02" db="EMBL/GenBank/DDBJ databases">
        <title>High-quality chromosome-scale genome assembly of Pensacola bahiagrass (Paspalum notatum Flugge var. saurae).</title>
        <authorList>
            <person name="Vega J.M."/>
            <person name="Podio M."/>
            <person name="Orjuela J."/>
            <person name="Siena L.A."/>
            <person name="Pessino S.C."/>
            <person name="Combes M.C."/>
            <person name="Mariac C."/>
            <person name="Albertini E."/>
            <person name="Pupilli F."/>
            <person name="Ortiz J.P.A."/>
            <person name="Leblanc O."/>
        </authorList>
    </citation>
    <scope>NUCLEOTIDE SEQUENCE [LARGE SCALE GENOMIC DNA]</scope>
    <source>
        <strain evidence="1">R1</strain>
        <tissue evidence="1">Leaf</tissue>
    </source>
</reference>
<organism evidence="1 2">
    <name type="scientific">Paspalum notatum var. saurae</name>
    <dbReference type="NCBI Taxonomy" id="547442"/>
    <lineage>
        <taxon>Eukaryota</taxon>
        <taxon>Viridiplantae</taxon>
        <taxon>Streptophyta</taxon>
        <taxon>Embryophyta</taxon>
        <taxon>Tracheophyta</taxon>
        <taxon>Spermatophyta</taxon>
        <taxon>Magnoliopsida</taxon>
        <taxon>Liliopsida</taxon>
        <taxon>Poales</taxon>
        <taxon>Poaceae</taxon>
        <taxon>PACMAD clade</taxon>
        <taxon>Panicoideae</taxon>
        <taxon>Andropogonodae</taxon>
        <taxon>Paspaleae</taxon>
        <taxon>Paspalinae</taxon>
        <taxon>Paspalum</taxon>
    </lineage>
</organism>
<dbReference type="Proteomes" id="UP001341281">
    <property type="component" value="Chromosome 01"/>
</dbReference>
<evidence type="ECO:0000313" key="2">
    <source>
        <dbReference type="Proteomes" id="UP001341281"/>
    </source>
</evidence>
<keyword evidence="2" id="KW-1185">Reference proteome</keyword>
<evidence type="ECO:0000313" key="1">
    <source>
        <dbReference type="EMBL" id="WVZ48842.1"/>
    </source>
</evidence>
<protein>
    <submittedName>
        <fullName evidence="1">Uncharacterized protein</fullName>
    </submittedName>
</protein>
<dbReference type="AlphaFoldDB" id="A0AAQ3SFU4"/>